<dbReference type="Gene3D" id="2.40.170.20">
    <property type="entry name" value="TonB-dependent receptor, beta-barrel domain"/>
    <property type="match status" value="1"/>
</dbReference>
<dbReference type="PANTHER" id="PTHR32552:SF81">
    <property type="entry name" value="TONB-DEPENDENT OUTER MEMBRANE RECEPTOR"/>
    <property type="match status" value="1"/>
</dbReference>
<keyword evidence="5 11" id="KW-0812">Transmembrane</keyword>
<keyword evidence="10 11" id="KW-0998">Cell outer membrane</keyword>
<evidence type="ECO:0000256" key="13">
    <source>
        <dbReference type="SAM" id="SignalP"/>
    </source>
</evidence>
<dbReference type="PANTHER" id="PTHR32552">
    <property type="entry name" value="FERRICHROME IRON RECEPTOR-RELATED"/>
    <property type="match status" value="1"/>
</dbReference>
<evidence type="ECO:0000256" key="11">
    <source>
        <dbReference type="PROSITE-ProRule" id="PRU01360"/>
    </source>
</evidence>
<keyword evidence="2 11" id="KW-0813">Transport</keyword>
<dbReference type="AlphaFoldDB" id="A0A285R572"/>
<evidence type="ECO:0000256" key="7">
    <source>
        <dbReference type="ARBA" id="ARBA00023065"/>
    </source>
</evidence>
<comment type="similarity">
    <text evidence="11 12">Belongs to the TonB-dependent receptor family.</text>
</comment>
<evidence type="ECO:0000313" key="17">
    <source>
        <dbReference type="Proteomes" id="UP000219494"/>
    </source>
</evidence>
<feature type="signal peptide" evidence="13">
    <location>
        <begin position="1"/>
        <end position="41"/>
    </location>
</feature>
<keyword evidence="17" id="KW-1185">Reference proteome</keyword>
<keyword evidence="13" id="KW-0732">Signal</keyword>
<proteinExistence type="inferred from homology"/>
<evidence type="ECO:0000256" key="1">
    <source>
        <dbReference type="ARBA" id="ARBA00004571"/>
    </source>
</evidence>
<sequence>MVADTKKGSPTDDDRTTGLARMMLRALLLAGAASWAAPAFAQDQAIAPDDGGAAPVVTAAAADEPAAQTTPPVASGEIVVTARRRQENVQDVPIAVSVVSGATLDAVGTYNIQRLTQLAPTLQFYSQNPRNTFINIRGIGAPFGLTNDGFEQGVGIYIDDVYYNRIASATLDFVDVERIETLRGPQGTLYGKNTTAGAINITTRAPSFEFEGKAEVSLGNLDFVQGKASISGPLSETVAARLSVTGTSRRGTLFDTYKSTYIQSQDSIGVRGTVLWRASPNLAITLAGDYNLQDPNCCAFAYGGYGPTQRAANRQYPALISYFPGYSVPSIDPYDRLTDADAALRARNEHGGLSARAVWDIDDANTLTSVTAWRYWDWSPANDRDYTGLPIYTAVNNPTKQNQYTQEFRFNHQGDGYDVVFGLFGFYQEIRTSGLQQTGPAASRWLLAPPSGGVCTPTATALACNPAVLNNVVAINDIRLDNTSLAAFAKLNWEFGRLTVSPGIRLNYDNKDGLYDSVVTGTASDGTRQVVSAAPGSPYFSDPWTAAQRGVQASQFFEPQYDAWNLSYDVNLRYEITDDVNLYANYARAFKTGGINLNGVPADANGAPILAAGTIEPEKVDHFEVGIKTQFLDRRATLNVTGFWTEIRDFQANVTNGQFGTIRGYLANADKVRSRGVEADFSIRPSAQFNAYLSGAYTDATYTRFTDAPCPPELSGGTTVTGSQVPGPAGVPGSLSPANCDVSGQVLPGVSEWTASWGAEGNVPSTLFGEEGQFYLGYDASYRSDWSSNPSPSIYTNVEGYSLHNFRGGFRTDRFDAFAWVRNAFDQDYIDLLLAGTGGNTGLIAAQVGDPQTWGGTIRFNF</sequence>
<dbReference type="InterPro" id="IPR039426">
    <property type="entry name" value="TonB-dep_rcpt-like"/>
</dbReference>
<feature type="domain" description="TonB-dependent receptor plug" evidence="15">
    <location>
        <begin position="89"/>
        <end position="198"/>
    </location>
</feature>
<evidence type="ECO:0000256" key="3">
    <source>
        <dbReference type="ARBA" id="ARBA00022452"/>
    </source>
</evidence>
<evidence type="ECO:0000256" key="12">
    <source>
        <dbReference type="RuleBase" id="RU003357"/>
    </source>
</evidence>
<evidence type="ECO:0000256" key="8">
    <source>
        <dbReference type="ARBA" id="ARBA00023077"/>
    </source>
</evidence>
<feature type="domain" description="TonB-dependent receptor-like beta-barrel" evidence="14">
    <location>
        <begin position="310"/>
        <end position="823"/>
    </location>
</feature>
<dbReference type="InterPro" id="IPR036942">
    <property type="entry name" value="Beta-barrel_TonB_sf"/>
</dbReference>
<dbReference type="Pfam" id="PF07715">
    <property type="entry name" value="Plug"/>
    <property type="match status" value="1"/>
</dbReference>
<name>A0A285R572_9SPHN</name>
<keyword evidence="3 11" id="KW-1134">Transmembrane beta strand</keyword>
<dbReference type="Pfam" id="PF00593">
    <property type="entry name" value="TonB_dep_Rec_b-barrel"/>
    <property type="match status" value="1"/>
</dbReference>
<organism evidence="16 17">
    <name type="scientific">Sphingomonas guangdongensis</name>
    <dbReference type="NCBI Taxonomy" id="1141890"/>
    <lineage>
        <taxon>Bacteria</taxon>
        <taxon>Pseudomonadati</taxon>
        <taxon>Pseudomonadota</taxon>
        <taxon>Alphaproteobacteria</taxon>
        <taxon>Sphingomonadales</taxon>
        <taxon>Sphingomonadaceae</taxon>
        <taxon>Sphingomonas</taxon>
    </lineage>
</organism>
<keyword evidence="8 12" id="KW-0798">TonB box</keyword>
<evidence type="ECO:0000313" key="16">
    <source>
        <dbReference type="EMBL" id="SOB87497.1"/>
    </source>
</evidence>
<evidence type="ECO:0000256" key="9">
    <source>
        <dbReference type="ARBA" id="ARBA00023136"/>
    </source>
</evidence>
<evidence type="ECO:0000256" key="5">
    <source>
        <dbReference type="ARBA" id="ARBA00022692"/>
    </source>
</evidence>
<evidence type="ECO:0000256" key="6">
    <source>
        <dbReference type="ARBA" id="ARBA00023004"/>
    </source>
</evidence>
<keyword evidence="9 11" id="KW-0472">Membrane</keyword>
<evidence type="ECO:0000256" key="4">
    <source>
        <dbReference type="ARBA" id="ARBA00022496"/>
    </source>
</evidence>
<dbReference type="InterPro" id="IPR012910">
    <property type="entry name" value="Plug_dom"/>
</dbReference>
<gene>
    <name evidence="16" type="ORF">SAMN06297144_2629</name>
</gene>
<keyword evidence="4" id="KW-0410">Iron transport</keyword>
<evidence type="ECO:0000259" key="15">
    <source>
        <dbReference type="Pfam" id="PF07715"/>
    </source>
</evidence>
<dbReference type="GO" id="GO:0009279">
    <property type="term" value="C:cell outer membrane"/>
    <property type="evidence" value="ECO:0007669"/>
    <property type="project" value="UniProtKB-SubCell"/>
</dbReference>
<accession>A0A285R572</accession>
<dbReference type="Proteomes" id="UP000219494">
    <property type="component" value="Unassembled WGS sequence"/>
</dbReference>
<feature type="chain" id="PRO_5013284293" evidence="13">
    <location>
        <begin position="42"/>
        <end position="862"/>
    </location>
</feature>
<keyword evidence="6" id="KW-0408">Iron</keyword>
<dbReference type="GO" id="GO:0006826">
    <property type="term" value="P:iron ion transport"/>
    <property type="evidence" value="ECO:0007669"/>
    <property type="project" value="UniProtKB-KW"/>
</dbReference>
<dbReference type="EMBL" id="OBMI01000003">
    <property type="protein sequence ID" value="SOB87497.1"/>
    <property type="molecule type" value="Genomic_DNA"/>
</dbReference>
<dbReference type="PROSITE" id="PS52016">
    <property type="entry name" value="TONB_DEPENDENT_REC_3"/>
    <property type="match status" value="1"/>
</dbReference>
<comment type="subcellular location">
    <subcellularLocation>
        <location evidence="1 11">Cell outer membrane</location>
        <topology evidence="1 11">Multi-pass membrane protein</topology>
    </subcellularLocation>
</comment>
<evidence type="ECO:0000259" key="14">
    <source>
        <dbReference type="Pfam" id="PF00593"/>
    </source>
</evidence>
<reference evidence="16 17" key="1">
    <citation type="submission" date="2017-07" db="EMBL/GenBank/DDBJ databases">
        <authorList>
            <person name="Sun Z.S."/>
            <person name="Albrecht U."/>
            <person name="Echele G."/>
            <person name="Lee C.C."/>
        </authorList>
    </citation>
    <scope>NUCLEOTIDE SEQUENCE [LARGE SCALE GENOMIC DNA]</scope>
    <source>
        <strain evidence="16 17">CGMCC 1.12672</strain>
    </source>
</reference>
<keyword evidence="7" id="KW-0406">Ion transport</keyword>
<evidence type="ECO:0000256" key="10">
    <source>
        <dbReference type="ARBA" id="ARBA00023237"/>
    </source>
</evidence>
<dbReference type="InterPro" id="IPR000531">
    <property type="entry name" value="Beta-barrel_TonB"/>
</dbReference>
<evidence type="ECO:0000256" key="2">
    <source>
        <dbReference type="ARBA" id="ARBA00022448"/>
    </source>
</evidence>
<protein>
    <submittedName>
        <fullName evidence="16">Iron complex outermembrane recepter protein</fullName>
    </submittedName>
</protein>
<dbReference type="SUPFAM" id="SSF56935">
    <property type="entry name" value="Porins"/>
    <property type="match status" value="1"/>
</dbReference>